<feature type="domain" description="CCHC-type" evidence="2">
    <location>
        <begin position="49"/>
        <end position="64"/>
    </location>
</feature>
<comment type="caution">
    <text evidence="3">The sequence shown here is derived from an EMBL/GenBank/DDBJ whole genome shotgun (WGS) entry which is preliminary data.</text>
</comment>
<evidence type="ECO:0000313" key="3">
    <source>
        <dbReference type="EMBL" id="GFC97610.1"/>
    </source>
</evidence>
<evidence type="ECO:0000256" key="1">
    <source>
        <dbReference type="PROSITE-ProRule" id="PRU00047"/>
    </source>
</evidence>
<name>A0A699SJF9_TANCI</name>
<dbReference type="GO" id="GO:0008270">
    <property type="term" value="F:zinc ion binding"/>
    <property type="evidence" value="ECO:0007669"/>
    <property type="project" value="UniProtKB-KW"/>
</dbReference>
<organism evidence="3">
    <name type="scientific">Tanacetum cinerariifolium</name>
    <name type="common">Dalmatian daisy</name>
    <name type="synonym">Chrysanthemum cinerariifolium</name>
    <dbReference type="NCBI Taxonomy" id="118510"/>
    <lineage>
        <taxon>Eukaryota</taxon>
        <taxon>Viridiplantae</taxon>
        <taxon>Streptophyta</taxon>
        <taxon>Embryophyta</taxon>
        <taxon>Tracheophyta</taxon>
        <taxon>Spermatophyta</taxon>
        <taxon>Magnoliopsida</taxon>
        <taxon>eudicotyledons</taxon>
        <taxon>Gunneridae</taxon>
        <taxon>Pentapetalae</taxon>
        <taxon>asterids</taxon>
        <taxon>campanulids</taxon>
        <taxon>Asterales</taxon>
        <taxon>Asteraceae</taxon>
        <taxon>Asteroideae</taxon>
        <taxon>Anthemideae</taxon>
        <taxon>Anthemidinae</taxon>
        <taxon>Tanacetum</taxon>
    </lineage>
</organism>
<dbReference type="InterPro" id="IPR036875">
    <property type="entry name" value="Znf_CCHC_sf"/>
</dbReference>
<reference evidence="3" key="1">
    <citation type="journal article" date="2019" name="Sci. Rep.">
        <title>Draft genome of Tanacetum cinerariifolium, the natural source of mosquito coil.</title>
        <authorList>
            <person name="Yamashiro T."/>
            <person name="Shiraishi A."/>
            <person name="Satake H."/>
            <person name="Nakayama K."/>
        </authorList>
    </citation>
    <scope>NUCLEOTIDE SEQUENCE</scope>
</reference>
<evidence type="ECO:0000259" key="2">
    <source>
        <dbReference type="PROSITE" id="PS50158"/>
    </source>
</evidence>
<protein>
    <recommendedName>
        <fullName evidence="2">CCHC-type domain-containing protein</fullName>
    </recommendedName>
</protein>
<dbReference type="AlphaFoldDB" id="A0A699SJF9"/>
<keyword evidence="1" id="KW-0862">Zinc</keyword>
<gene>
    <name evidence="3" type="ORF">Tci_869580</name>
</gene>
<dbReference type="PROSITE" id="PS50158">
    <property type="entry name" value="ZF_CCHC"/>
    <property type="match status" value="1"/>
</dbReference>
<keyword evidence="1" id="KW-0863">Zinc-finger</keyword>
<feature type="non-terminal residue" evidence="3">
    <location>
        <position position="1"/>
    </location>
</feature>
<keyword evidence="1" id="KW-0479">Metal-binding</keyword>
<dbReference type="Gene3D" id="4.10.60.10">
    <property type="entry name" value="Zinc finger, CCHC-type"/>
    <property type="match status" value="1"/>
</dbReference>
<sequence length="98" mass="11601">DADDLKEMDLKWQMAMLTVRSRRFLQRTRRNLRANEPTFMRFDMSKVECYHCHMKGHFARECRSPKDTRRNVAAEPQRRNIPVETSTSNALIGLCLIC</sequence>
<dbReference type="InterPro" id="IPR001878">
    <property type="entry name" value="Znf_CCHC"/>
</dbReference>
<proteinExistence type="predicted"/>
<dbReference type="SUPFAM" id="SSF57756">
    <property type="entry name" value="Retrovirus zinc finger-like domains"/>
    <property type="match status" value="1"/>
</dbReference>
<dbReference type="GO" id="GO:0003676">
    <property type="term" value="F:nucleic acid binding"/>
    <property type="evidence" value="ECO:0007669"/>
    <property type="project" value="InterPro"/>
</dbReference>
<dbReference type="EMBL" id="BKCJ011167092">
    <property type="protein sequence ID" value="GFC97610.1"/>
    <property type="molecule type" value="Genomic_DNA"/>
</dbReference>
<accession>A0A699SJF9</accession>